<keyword evidence="2" id="KW-1185">Reference proteome</keyword>
<gene>
    <name evidence="1" type="ORF">POPTR_019G112950</name>
</gene>
<evidence type="ECO:0008006" key="3">
    <source>
        <dbReference type="Google" id="ProtNLM"/>
    </source>
</evidence>
<accession>A0A3N7GEB4</accession>
<dbReference type="InParanoid" id="A0A3N7GEB4"/>
<dbReference type="PANTHER" id="PTHR34209:SF3">
    <property type="entry name" value="RHODANESE_CELL CYCLE CONTROL PHOSPHATASE SUPERFAMILY PROTEIN"/>
    <property type="match status" value="1"/>
</dbReference>
<dbReference type="InterPro" id="IPR044690">
    <property type="entry name" value="CAS_plant"/>
</dbReference>
<proteinExistence type="predicted"/>
<organism evidence="1 2">
    <name type="scientific">Populus trichocarpa</name>
    <name type="common">Western balsam poplar</name>
    <name type="synonym">Populus balsamifera subsp. trichocarpa</name>
    <dbReference type="NCBI Taxonomy" id="3694"/>
    <lineage>
        <taxon>Eukaryota</taxon>
        <taxon>Viridiplantae</taxon>
        <taxon>Streptophyta</taxon>
        <taxon>Embryophyta</taxon>
        <taxon>Tracheophyta</taxon>
        <taxon>Spermatophyta</taxon>
        <taxon>Magnoliopsida</taxon>
        <taxon>eudicotyledons</taxon>
        <taxon>Gunneridae</taxon>
        <taxon>Pentapetalae</taxon>
        <taxon>rosids</taxon>
        <taxon>fabids</taxon>
        <taxon>Malpighiales</taxon>
        <taxon>Salicaceae</taxon>
        <taxon>Saliceae</taxon>
        <taxon>Populus</taxon>
    </lineage>
</organism>
<dbReference type="STRING" id="3694.A0A3N7GEB4"/>
<dbReference type="AlphaFoldDB" id="A0A3N7GEB4"/>
<dbReference type="Proteomes" id="UP000006729">
    <property type="component" value="Chromosome 19"/>
</dbReference>
<dbReference type="EMBL" id="CM009308">
    <property type="protein sequence ID" value="RQP03761.1"/>
    <property type="molecule type" value="Genomic_DNA"/>
</dbReference>
<dbReference type="GO" id="GO:0090333">
    <property type="term" value="P:regulation of stomatal closure"/>
    <property type="evidence" value="ECO:0007669"/>
    <property type="project" value="InterPro"/>
</dbReference>
<reference evidence="1 2" key="1">
    <citation type="journal article" date="2006" name="Science">
        <title>The genome of black cottonwood, Populus trichocarpa (Torr. &amp; Gray).</title>
        <authorList>
            <person name="Tuskan G.A."/>
            <person name="Difazio S."/>
            <person name="Jansson S."/>
            <person name="Bohlmann J."/>
            <person name="Grigoriev I."/>
            <person name="Hellsten U."/>
            <person name="Putnam N."/>
            <person name="Ralph S."/>
            <person name="Rombauts S."/>
            <person name="Salamov A."/>
            <person name="Schein J."/>
            <person name="Sterck L."/>
            <person name="Aerts A."/>
            <person name="Bhalerao R.R."/>
            <person name="Bhalerao R.P."/>
            <person name="Blaudez D."/>
            <person name="Boerjan W."/>
            <person name="Brun A."/>
            <person name="Brunner A."/>
            <person name="Busov V."/>
            <person name="Campbell M."/>
            <person name="Carlson J."/>
            <person name="Chalot M."/>
            <person name="Chapman J."/>
            <person name="Chen G.L."/>
            <person name="Cooper D."/>
            <person name="Coutinho P.M."/>
            <person name="Couturier J."/>
            <person name="Covert S."/>
            <person name="Cronk Q."/>
            <person name="Cunningham R."/>
            <person name="Davis J."/>
            <person name="Degroeve S."/>
            <person name="Dejardin A."/>
            <person name="Depamphilis C."/>
            <person name="Detter J."/>
            <person name="Dirks B."/>
            <person name="Dubchak I."/>
            <person name="Duplessis S."/>
            <person name="Ehlting J."/>
            <person name="Ellis B."/>
            <person name="Gendler K."/>
            <person name="Goodstein D."/>
            <person name="Gribskov M."/>
            <person name="Grimwood J."/>
            <person name="Groover A."/>
            <person name="Gunter L."/>
            <person name="Hamberger B."/>
            <person name="Heinze B."/>
            <person name="Helariutta Y."/>
            <person name="Henrissat B."/>
            <person name="Holligan D."/>
            <person name="Holt R."/>
            <person name="Huang W."/>
            <person name="Islam-Faridi N."/>
            <person name="Jones S."/>
            <person name="Jones-Rhoades M."/>
            <person name="Jorgensen R."/>
            <person name="Joshi C."/>
            <person name="Kangasjarvi J."/>
            <person name="Karlsson J."/>
            <person name="Kelleher C."/>
            <person name="Kirkpatrick R."/>
            <person name="Kirst M."/>
            <person name="Kohler A."/>
            <person name="Kalluri U."/>
            <person name="Larimer F."/>
            <person name="Leebens-Mack J."/>
            <person name="Leple J.C."/>
            <person name="Locascio P."/>
            <person name="Lou Y."/>
            <person name="Lucas S."/>
            <person name="Martin F."/>
            <person name="Montanini B."/>
            <person name="Napoli C."/>
            <person name="Nelson D.R."/>
            <person name="Nelson C."/>
            <person name="Nieminen K."/>
            <person name="Nilsson O."/>
            <person name="Pereda V."/>
            <person name="Peter G."/>
            <person name="Philippe R."/>
            <person name="Pilate G."/>
            <person name="Poliakov A."/>
            <person name="Razumovskaya J."/>
            <person name="Richardson P."/>
            <person name="Rinaldi C."/>
            <person name="Ritland K."/>
            <person name="Rouze P."/>
            <person name="Ryaboy D."/>
            <person name="Schmutz J."/>
            <person name="Schrader J."/>
            <person name="Segerman B."/>
            <person name="Shin H."/>
            <person name="Siddiqui A."/>
            <person name="Sterky F."/>
            <person name="Terry A."/>
            <person name="Tsai C.J."/>
            <person name="Uberbacher E."/>
            <person name="Unneberg P."/>
            <person name="Vahala J."/>
            <person name="Wall K."/>
            <person name="Wessler S."/>
            <person name="Yang G."/>
            <person name="Yin T."/>
            <person name="Douglas C."/>
            <person name="Marra M."/>
            <person name="Sandberg G."/>
            <person name="Van de Peer Y."/>
            <person name="Rokhsar D."/>
        </authorList>
    </citation>
    <scope>NUCLEOTIDE SEQUENCE [LARGE SCALE GENOMIC DNA]</scope>
    <source>
        <strain evidence="2">cv. Nisqually</strain>
    </source>
</reference>
<evidence type="ECO:0000313" key="1">
    <source>
        <dbReference type="EMBL" id="RQP03761.1"/>
    </source>
</evidence>
<dbReference type="GO" id="GO:0071277">
    <property type="term" value="P:cellular response to calcium ion"/>
    <property type="evidence" value="ECO:0007669"/>
    <property type="project" value="InterPro"/>
</dbReference>
<sequence>MRVLRERDGIPDLRRAARFRYASVTLPEVDGPVRKLLKGGRDLDDILTAAVIRNLKAVQRPYLVQGGFQSWVKQGIQVKELKPETL</sequence>
<dbReference type="PANTHER" id="PTHR34209">
    <property type="entry name" value="RHODANESE/CELL CYCLE CONTROL PHOSPHATASE SUPERFAMILY PROTEIN"/>
    <property type="match status" value="1"/>
</dbReference>
<name>A0A3N7GEB4_POPTR</name>
<dbReference type="GO" id="GO:0009704">
    <property type="term" value="P:de-etiolation"/>
    <property type="evidence" value="ECO:0007669"/>
    <property type="project" value="InterPro"/>
</dbReference>
<evidence type="ECO:0000313" key="2">
    <source>
        <dbReference type="Proteomes" id="UP000006729"/>
    </source>
</evidence>
<protein>
    <recommendedName>
        <fullName evidence="3">Rhodanese domain-containing protein</fullName>
    </recommendedName>
</protein>